<evidence type="ECO:0000313" key="3">
    <source>
        <dbReference type="Proteomes" id="UP000539313"/>
    </source>
</evidence>
<dbReference type="Gene3D" id="3.40.190.10">
    <property type="entry name" value="Periplasmic binding protein-like II"/>
    <property type="match status" value="1"/>
</dbReference>
<proteinExistence type="predicted"/>
<dbReference type="EMBL" id="JACJII010000001">
    <property type="protein sequence ID" value="MBA9003315.1"/>
    <property type="molecule type" value="Genomic_DNA"/>
</dbReference>
<evidence type="ECO:0000313" key="2">
    <source>
        <dbReference type="EMBL" id="MBA9003315.1"/>
    </source>
</evidence>
<comment type="caution">
    <text evidence="2">The sequence shown here is derived from an EMBL/GenBank/DDBJ whole genome shotgun (WGS) entry which is preliminary data.</text>
</comment>
<keyword evidence="1" id="KW-0732">Signal</keyword>
<dbReference type="PROSITE" id="PS51257">
    <property type="entry name" value="PROKAR_LIPOPROTEIN"/>
    <property type="match status" value="1"/>
</dbReference>
<feature type="chain" id="PRO_5031515817" evidence="1">
    <location>
        <begin position="23"/>
        <end position="437"/>
    </location>
</feature>
<dbReference type="Proteomes" id="UP000539313">
    <property type="component" value="Unassembled WGS sequence"/>
</dbReference>
<dbReference type="InterPro" id="IPR050490">
    <property type="entry name" value="Bact_solute-bd_prot1"/>
</dbReference>
<dbReference type="InterPro" id="IPR006059">
    <property type="entry name" value="SBP"/>
</dbReference>
<sequence length="437" mass="46211">MGITRMASAAAALALAATTAVACGGGTSGGGPKELVYWASNQGTSLDHDRRVLQPELDKFTRRTGIKVRLEVIGWPDLLNRILAATTSGQGPDVLNIGNTWSASLQATGALLPFDDAALGKVGGRDRFLGPCLAATGAQGKPPAAIPLYGQAYGLYYNKKLFREAGIDRPPATWNELIETGRKLTRPDKGQWGLTLQAGQVTENAHHAAILGAQHGARFFDGGGRPTLASDPAANAIKQYLDLMQVHKIVNPSNAEYTDTAKSLKDLADGRAAMFMNQASAGSFQAVGMNMEDLGVAPIPMPDPFPPGGRRVNSFVAGINLAVFKNTDNLDGALEFVKFMTSTEEQVLLNKTYGSLPTVKDAYADPAFQSEDVKVFQSVLSGTAEPMPQVPQESQFETLVGTAMKSMFADVASGRSVDVTQIKAKLAQADQQLAAGS</sequence>
<keyword evidence="2" id="KW-0762">Sugar transport</keyword>
<protein>
    <submittedName>
        <fullName evidence="2">Multiple sugar transport system substrate-binding protein</fullName>
    </submittedName>
</protein>
<dbReference type="CDD" id="cd13585">
    <property type="entry name" value="PBP2_TMBP_like"/>
    <property type="match status" value="1"/>
</dbReference>
<feature type="signal peptide" evidence="1">
    <location>
        <begin position="1"/>
        <end position="22"/>
    </location>
</feature>
<dbReference type="SUPFAM" id="SSF53850">
    <property type="entry name" value="Periplasmic binding protein-like II"/>
    <property type="match status" value="1"/>
</dbReference>
<dbReference type="Pfam" id="PF01547">
    <property type="entry name" value="SBP_bac_1"/>
    <property type="match status" value="1"/>
</dbReference>
<keyword evidence="3" id="KW-1185">Reference proteome</keyword>
<name>A0A7W3R8G2_9ACTN</name>
<keyword evidence="2" id="KW-0813">Transport</keyword>
<gene>
    <name evidence="2" type="ORF">HNR21_002197</name>
</gene>
<dbReference type="RefSeq" id="WP_182705100.1">
    <property type="nucleotide sequence ID" value="NZ_JACJII010000001.1"/>
</dbReference>
<dbReference type="PANTHER" id="PTHR43649:SF12">
    <property type="entry name" value="DIACETYLCHITOBIOSE BINDING PROTEIN DASA"/>
    <property type="match status" value="1"/>
</dbReference>
<organism evidence="2 3">
    <name type="scientific">Thermomonospora cellulosilytica</name>
    <dbReference type="NCBI Taxonomy" id="1411118"/>
    <lineage>
        <taxon>Bacteria</taxon>
        <taxon>Bacillati</taxon>
        <taxon>Actinomycetota</taxon>
        <taxon>Actinomycetes</taxon>
        <taxon>Streptosporangiales</taxon>
        <taxon>Thermomonosporaceae</taxon>
        <taxon>Thermomonospora</taxon>
    </lineage>
</organism>
<dbReference type="PANTHER" id="PTHR43649">
    <property type="entry name" value="ARABINOSE-BINDING PROTEIN-RELATED"/>
    <property type="match status" value="1"/>
</dbReference>
<evidence type="ECO:0000256" key="1">
    <source>
        <dbReference type="SAM" id="SignalP"/>
    </source>
</evidence>
<accession>A0A7W3R8G2</accession>
<dbReference type="AlphaFoldDB" id="A0A7W3R8G2"/>
<reference evidence="2 3" key="1">
    <citation type="submission" date="2020-08" db="EMBL/GenBank/DDBJ databases">
        <title>Sequencing the genomes of 1000 actinobacteria strains.</title>
        <authorList>
            <person name="Klenk H.-P."/>
        </authorList>
    </citation>
    <scope>NUCLEOTIDE SEQUENCE [LARGE SCALE GENOMIC DNA]</scope>
    <source>
        <strain evidence="2 3">DSM 45823</strain>
    </source>
</reference>